<organism evidence="4 5">
    <name type="scientific">Candidatus Thermofonsia Clade 3 bacterium</name>
    <dbReference type="NCBI Taxonomy" id="2364212"/>
    <lineage>
        <taxon>Bacteria</taxon>
        <taxon>Bacillati</taxon>
        <taxon>Chloroflexota</taxon>
        <taxon>Candidatus Thermofontia</taxon>
        <taxon>Candidatus Thermofonsia Clade 3</taxon>
    </lineage>
</organism>
<gene>
    <name evidence="4" type="ORF">CUN48_13545</name>
</gene>
<dbReference type="Proteomes" id="UP000230790">
    <property type="component" value="Unassembled WGS sequence"/>
</dbReference>
<dbReference type="InterPro" id="IPR014905">
    <property type="entry name" value="HIRAN"/>
</dbReference>
<dbReference type="GO" id="GO:0003676">
    <property type="term" value="F:nucleic acid binding"/>
    <property type="evidence" value="ECO:0007669"/>
    <property type="project" value="InterPro"/>
</dbReference>
<dbReference type="GO" id="GO:0008270">
    <property type="term" value="F:zinc ion binding"/>
    <property type="evidence" value="ECO:0007669"/>
    <property type="project" value="InterPro"/>
</dbReference>
<dbReference type="GO" id="GO:0016818">
    <property type="term" value="F:hydrolase activity, acting on acid anhydrides, in phosphorus-containing anhydrides"/>
    <property type="evidence" value="ECO:0007669"/>
    <property type="project" value="InterPro"/>
</dbReference>
<evidence type="ECO:0000256" key="1">
    <source>
        <dbReference type="ARBA" id="ARBA00022723"/>
    </source>
</evidence>
<dbReference type="Gene3D" id="3.30.70.2330">
    <property type="match status" value="1"/>
</dbReference>
<sequence length="190" mass="21538">MEAWAHRVEAALNAPERQEARWAALEARGRIEVELWQARRKERFHAAWLDAKSERQLKRVLAWLNQPLPGPAVLLCAHVAGFQYHDGPRVLEHLALGDALTLTHERDNPHDVLAVRIDWHGIKLGYIPRPENADIAARLIMGERLLARIDTLDPEAEPWRQVGFVIETSEALHLGGKQDDPAMRHNPPVG</sequence>
<keyword evidence="1" id="KW-0479">Metal-binding</keyword>
<reference evidence="4 5" key="1">
    <citation type="submission" date="2017-11" db="EMBL/GenBank/DDBJ databases">
        <title>Evolution of Phototrophy in the Chloroflexi Phylum Driven by Horizontal Gene Transfer.</title>
        <authorList>
            <person name="Ward L.M."/>
            <person name="Hemp J."/>
            <person name="Shih P.M."/>
            <person name="Mcglynn S.E."/>
            <person name="Fischer W."/>
        </authorList>
    </citation>
    <scope>NUCLEOTIDE SEQUENCE [LARGE SCALE GENOMIC DNA]</scope>
    <source>
        <strain evidence="4">JP3_7</strain>
    </source>
</reference>
<accession>A0A2M8Q9K5</accession>
<evidence type="ECO:0000313" key="5">
    <source>
        <dbReference type="Proteomes" id="UP000230790"/>
    </source>
</evidence>
<evidence type="ECO:0000256" key="2">
    <source>
        <dbReference type="ARBA" id="ARBA00022801"/>
    </source>
</evidence>
<protein>
    <recommendedName>
        <fullName evidence="3">HIRAN domain-containing protein</fullName>
    </recommendedName>
</protein>
<name>A0A2M8Q9K5_9CHLR</name>
<dbReference type="EMBL" id="PGTN01000179">
    <property type="protein sequence ID" value="PJF46488.1"/>
    <property type="molecule type" value="Genomic_DNA"/>
</dbReference>
<evidence type="ECO:0000259" key="3">
    <source>
        <dbReference type="SMART" id="SM00910"/>
    </source>
</evidence>
<dbReference type="Pfam" id="PF08797">
    <property type="entry name" value="HIRAN"/>
    <property type="match status" value="1"/>
</dbReference>
<feature type="domain" description="HIRAN" evidence="3">
    <location>
        <begin position="74"/>
        <end position="170"/>
    </location>
</feature>
<proteinExistence type="predicted"/>
<keyword evidence="2" id="KW-0378">Hydrolase</keyword>
<dbReference type="SMART" id="SM00910">
    <property type="entry name" value="HIRAN"/>
    <property type="match status" value="1"/>
</dbReference>
<comment type="caution">
    <text evidence="4">The sequence shown here is derived from an EMBL/GenBank/DDBJ whole genome shotgun (WGS) entry which is preliminary data.</text>
</comment>
<evidence type="ECO:0000313" key="4">
    <source>
        <dbReference type="EMBL" id="PJF46488.1"/>
    </source>
</evidence>
<dbReference type="AlphaFoldDB" id="A0A2M8Q9K5"/>